<accession>A0A645JJC9</accession>
<dbReference type="Pfam" id="PF05504">
    <property type="entry name" value="Spore_GerAC"/>
    <property type="match status" value="1"/>
</dbReference>
<comment type="caution">
    <text evidence="2">The sequence shown here is derived from an EMBL/GenBank/DDBJ whole genome shotgun (WGS) entry which is preliminary data.</text>
</comment>
<dbReference type="InterPro" id="IPR046953">
    <property type="entry name" value="Spore_GerAC-like_C"/>
</dbReference>
<sequence length="149" mass="16843">MDKIHGGILTLSLKGGEIHDISFEISNNKTNLSFDINDFGEIIVNIKTNTDVILSEFKQEIDMSDTKQIKALEDAAAAMLEQNIESVIKKVEMEYNSDIFGFGNMIYKKNPKLWAQLSPKWDMLFPALQVEVESKVTIINSVMIETRGE</sequence>
<gene>
    <name evidence="2" type="primary">gerBC_12</name>
    <name evidence="2" type="ORF">SDC9_210977</name>
</gene>
<dbReference type="PANTHER" id="PTHR35789">
    <property type="entry name" value="SPORE GERMINATION PROTEIN B3"/>
    <property type="match status" value="1"/>
</dbReference>
<dbReference type="Gene3D" id="3.30.300.210">
    <property type="entry name" value="Nutrient germinant receptor protein C, domain 3"/>
    <property type="match status" value="1"/>
</dbReference>
<evidence type="ECO:0000313" key="2">
    <source>
        <dbReference type="EMBL" id="MPN63220.1"/>
    </source>
</evidence>
<evidence type="ECO:0000259" key="1">
    <source>
        <dbReference type="Pfam" id="PF05504"/>
    </source>
</evidence>
<organism evidence="2">
    <name type="scientific">bioreactor metagenome</name>
    <dbReference type="NCBI Taxonomy" id="1076179"/>
    <lineage>
        <taxon>unclassified sequences</taxon>
        <taxon>metagenomes</taxon>
        <taxon>ecological metagenomes</taxon>
    </lineage>
</organism>
<dbReference type="PANTHER" id="PTHR35789:SF1">
    <property type="entry name" value="SPORE GERMINATION PROTEIN B3"/>
    <property type="match status" value="1"/>
</dbReference>
<proteinExistence type="predicted"/>
<dbReference type="InterPro" id="IPR008844">
    <property type="entry name" value="Spore_GerAC-like"/>
</dbReference>
<name>A0A645JJC9_9ZZZZ</name>
<feature type="domain" description="Spore germination GerAC-like C-terminal" evidence="1">
    <location>
        <begin position="2"/>
        <end position="141"/>
    </location>
</feature>
<protein>
    <submittedName>
        <fullName evidence="2">Spore germination protein B3</fullName>
    </submittedName>
</protein>
<dbReference type="InterPro" id="IPR038501">
    <property type="entry name" value="Spore_GerAC_C_sf"/>
</dbReference>
<dbReference type="AlphaFoldDB" id="A0A645JJC9"/>
<dbReference type="EMBL" id="VSSQ01142307">
    <property type="protein sequence ID" value="MPN63220.1"/>
    <property type="molecule type" value="Genomic_DNA"/>
</dbReference>
<dbReference type="GO" id="GO:0016020">
    <property type="term" value="C:membrane"/>
    <property type="evidence" value="ECO:0007669"/>
    <property type="project" value="InterPro"/>
</dbReference>
<dbReference type="GO" id="GO:0009847">
    <property type="term" value="P:spore germination"/>
    <property type="evidence" value="ECO:0007669"/>
    <property type="project" value="InterPro"/>
</dbReference>
<reference evidence="2" key="1">
    <citation type="submission" date="2019-08" db="EMBL/GenBank/DDBJ databases">
        <authorList>
            <person name="Kucharzyk K."/>
            <person name="Murdoch R.W."/>
            <person name="Higgins S."/>
            <person name="Loffler F."/>
        </authorList>
    </citation>
    <scope>NUCLEOTIDE SEQUENCE</scope>
</reference>